<feature type="signal peptide" evidence="1">
    <location>
        <begin position="1"/>
        <end position="22"/>
    </location>
</feature>
<evidence type="ECO:0000313" key="3">
    <source>
        <dbReference type="Proteomes" id="UP000077521"/>
    </source>
</evidence>
<organism evidence="2 3">
    <name type="scientific">Tilletia indica</name>
    <dbReference type="NCBI Taxonomy" id="43049"/>
    <lineage>
        <taxon>Eukaryota</taxon>
        <taxon>Fungi</taxon>
        <taxon>Dikarya</taxon>
        <taxon>Basidiomycota</taxon>
        <taxon>Ustilaginomycotina</taxon>
        <taxon>Exobasidiomycetes</taxon>
        <taxon>Tilletiales</taxon>
        <taxon>Tilletiaceae</taxon>
        <taxon>Tilletia</taxon>
    </lineage>
</organism>
<keyword evidence="1" id="KW-0732">Signal</keyword>
<evidence type="ECO:0000313" key="2">
    <source>
        <dbReference type="EMBL" id="KAE8236793.1"/>
    </source>
</evidence>
<gene>
    <name evidence="2" type="ORF">A4X13_0g9024</name>
</gene>
<feature type="chain" id="PRO_5035746573" evidence="1">
    <location>
        <begin position="23"/>
        <end position="364"/>
    </location>
</feature>
<keyword evidence="3" id="KW-1185">Reference proteome</keyword>
<name>A0A8T8SC75_9BASI</name>
<reference evidence="2" key="1">
    <citation type="submission" date="2016-04" db="EMBL/GenBank/DDBJ databases">
        <authorList>
            <person name="Nguyen H.D."/>
            <person name="Samba Siva P."/>
            <person name="Cullis J."/>
            <person name="Levesque C.A."/>
            <person name="Hambleton S."/>
        </authorList>
    </citation>
    <scope>NUCLEOTIDE SEQUENCE</scope>
    <source>
        <strain evidence="2">DAOMC 236416</strain>
    </source>
</reference>
<sequence length="364" mass="38164">MQLNSKLSLVLCAFLAAQAIVAAPTAGINDAAEIVPRSGFDNGLGLDNAGVFGGYKSGKGYGRDHGKGKGGKKFFADKKFKKVKALKNADKDKAAAAVDAAAHFNAAAAQDDAKHHEADLKKLKKIKVKGSGKGGFDTFDRRDGGFGLGLDEGLGYGYGNGVGLGLDGINGVGGFGGYDGGLGGGFGTGGYNSFQQGGSNFGGFAGGMGIRSFDEGKGGFHKKEKVVKLAKHLQNDNKHKAAAKVDADAKFDAAAAHKDAHLDKFAAKKIKAEKKKIGFGNFFWACSLSDRFSRNELSTPCSHSQCLLTLMESLDVKRSEAAGPDLYATFNHMRRRTQQSGACPVLLAFLALVRKDSLLRIGCS</sequence>
<evidence type="ECO:0000256" key="1">
    <source>
        <dbReference type="SAM" id="SignalP"/>
    </source>
</evidence>
<accession>A0A8T8SC75</accession>
<dbReference type="AlphaFoldDB" id="A0A8T8SC75"/>
<protein>
    <submittedName>
        <fullName evidence="2">Uncharacterized protein</fullName>
    </submittedName>
</protein>
<dbReference type="Proteomes" id="UP000077521">
    <property type="component" value="Unassembled WGS sequence"/>
</dbReference>
<reference evidence="2" key="2">
    <citation type="journal article" date="2019" name="IMA Fungus">
        <title>Genome sequencing and comparison of five Tilletia species to identify candidate genes for the detection of regulated species infecting wheat.</title>
        <authorList>
            <person name="Nguyen H.D.T."/>
            <person name="Sultana T."/>
            <person name="Kesanakurti P."/>
            <person name="Hambleton S."/>
        </authorList>
    </citation>
    <scope>NUCLEOTIDE SEQUENCE</scope>
    <source>
        <strain evidence="2">DAOMC 236416</strain>
    </source>
</reference>
<comment type="caution">
    <text evidence="2">The sequence shown here is derived from an EMBL/GenBank/DDBJ whole genome shotgun (WGS) entry which is preliminary data.</text>
</comment>
<dbReference type="EMBL" id="LWDF02002053">
    <property type="protein sequence ID" value="KAE8236793.1"/>
    <property type="molecule type" value="Genomic_DNA"/>
</dbReference>
<proteinExistence type="predicted"/>